<reference evidence="2 3" key="1">
    <citation type="submission" date="2022-11" db="EMBL/GenBank/DDBJ databases">
        <title>Whole genome sequence of Eschrichtius robustus ER-17-0199.</title>
        <authorList>
            <person name="Bruniche-Olsen A."/>
            <person name="Black A.N."/>
            <person name="Fields C.J."/>
            <person name="Walden K."/>
            <person name="Dewoody J.A."/>
        </authorList>
    </citation>
    <scope>NUCLEOTIDE SEQUENCE [LARGE SCALE GENOMIC DNA]</scope>
    <source>
        <strain evidence="2">ER-17-0199</strain>
        <tissue evidence="2">Blubber</tissue>
    </source>
</reference>
<dbReference type="SMART" id="SM00394">
    <property type="entry name" value="RIIa"/>
    <property type="match status" value="1"/>
</dbReference>
<dbReference type="Pfam" id="PF02197">
    <property type="entry name" value="RIIa"/>
    <property type="match status" value="1"/>
</dbReference>
<protein>
    <recommendedName>
        <fullName evidence="1">RIIa domain-containing protein</fullName>
    </recommendedName>
</protein>
<dbReference type="AlphaFoldDB" id="A0AB34HQD7"/>
<comment type="caution">
    <text evidence="2">The sequence shown here is derived from an EMBL/GenBank/DDBJ whole genome shotgun (WGS) entry which is preliminary data.</text>
</comment>
<dbReference type="InterPro" id="IPR042818">
    <property type="entry name" value="RIbeta_DD"/>
</dbReference>
<gene>
    <name evidence="2" type="ORF">J1605_019574</name>
</gene>
<evidence type="ECO:0000313" key="2">
    <source>
        <dbReference type="EMBL" id="KAJ8792754.1"/>
    </source>
</evidence>
<dbReference type="Gene3D" id="1.20.890.10">
    <property type="entry name" value="cAMP-dependent protein kinase regulatory subunit, dimerization-anchoring domain"/>
    <property type="match status" value="1"/>
</dbReference>
<keyword evidence="3" id="KW-1185">Reference proteome</keyword>
<proteinExistence type="predicted"/>
<evidence type="ECO:0000313" key="3">
    <source>
        <dbReference type="Proteomes" id="UP001159641"/>
    </source>
</evidence>
<dbReference type="CDD" id="cd12102">
    <property type="entry name" value="DD_RIbeta_PKA"/>
    <property type="match status" value="1"/>
</dbReference>
<accession>A0AB34HQD7</accession>
<dbReference type="Proteomes" id="UP001159641">
    <property type="component" value="Unassembled WGS sequence"/>
</dbReference>
<sequence>MASPSAQQLEEDDGLRGCELYVQKHSVQQVLKDCIVQLCISKPERPMRFLREHFEKLEKWLRVSGGLLEGGADVWELLAVTIACGVAGGSQLGGLVRDAIGTGVKGNSPDRECGGAIGGQIPLICVSEPRQTLACPSDMWGEHVPHPPPLS</sequence>
<name>A0AB34HQD7_ESCRO</name>
<organism evidence="2 3">
    <name type="scientific">Eschrichtius robustus</name>
    <name type="common">California gray whale</name>
    <name type="synonym">Eschrichtius gibbosus</name>
    <dbReference type="NCBI Taxonomy" id="9764"/>
    <lineage>
        <taxon>Eukaryota</taxon>
        <taxon>Metazoa</taxon>
        <taxon>Chordata</taxon>
        <taxon>Craniata</taxon>
        <taxon>Vertebrata</taxon>
        <taxon>Euteleostomi</taxon>
        <taxon>Mammalia</taxon>
        <taxon>Eutheria</taxon>
        <taxon>Laurasiatheria</taxon>
        <taxon>Artiodactyla</taxon>
        <taxon>Whippomorpha</taxon>
        <taxon>Cetacea</taxon>
        <taxon>Mysticeti</taxon>
        <taxon>Eschrichtiidae</taxon>
        <taxon>Eschrichtius</taxon>
    </lineage>
</organism>
<dbReference type="SUPFAM" id="SSF47391">
    <property type="entry name" value="Dimerization-anchoring domain of cAMP-dependent PK regulatory subunit"/>
    <property type="match status" value="1"/>
</dbReference>
<dbReference type="InterPro" id="IPR003117">
    <property type="entry name" value="cAMP_dep_PK_reg_su_I/II_a/b"/>
</dbReference>
<evidence type="ECO:0000259" key="1">
    <source>
        <dbReference type="SMART" id="SM00394"/>
    </source>
</evidence>
<dbReference type="EMBL" id="JAIQCJ010001083">
    <property type="protein sequence ID" value="KAJ8792754.1"/>
    <property type="molecule type" value="Genomic_DNA"/>
</dbReference>
<feature type="domain" description="RIIa" evidence="1">
    <location>
        <begin position="25"/>
        <end position="62"/>
    </location>
</feature>